<feature type="transmembrane region" description="Helical" evidence="1">
    <location>
        <begin position="134"/>
        <end position="157"/>
    </location>
</feature>
<keyword evidence="1" id="KW-0812">Transmembrane</keyword>
<sequence>MVQFKGTQSEDKIPQWLETIQENSWEAELLLSAVLLFGLIQTPIYLAEWSNHVLSWETSPFASLVASFIKGLELLRVGFIFHIIIRAMWIAQVGFSYVYPKGINVGNLKFKGRFRSELERSDSMVKSIMNLEKLASIIFAVSFSLFGLLIGFLGYILPYILLSLPLANNNLSNGTEIILITSITIYSLLSFFVFIDFVTNGLFRRGRRRAMLFYPIAWFFRIVTLSFLYKKTLLTLISNTKGYKRYIISGSLVLVVILNDKPAEFLKEYAIDTYAANTKNGFAQNANYESKRKPDDLLVLTIPSDLMNAKVLSIFLKDQSILSYRAPKEEKEDSTKRGNFNITTNANDNEFYARKKNLHKILEITIDSIPVETSEWINTTHPTNYERGFLSYVNIEGLSPDLHKLRVVLKGDTLSYSHRTDSLLANIPFYKTN</sequence>
<organism evidence="2 3">
    <name type="scientific">Marivirga lumbricoides</name>
    <dbReference type="NCBI Taxonomy" id="1046115"/>
    <lineage>
        <taxon>Bacteria</taxon>
        <taxon>Pseudomonadati</taxon>
        <taxon>Bacteroidota</taxon>
        <taxon>Cytophagia</taxon>
        <taxon>Cytophagales</taxon>
        <taxon>Marivirgaceae</taxon>
        <taxon>Marivirga</taxon>
    </lineage>
</organism>
<accession>A0ABQ1N7A9</accession>
<protein>
    <submittedName>
        <fullName evidence="2">Uncharacterized protein</fullName>
    </submittedName>
</protein>
<dbReference type="RefSeq" id="WP_188467795.1">
    <property type="nucleotide sequence ID" value="NZ_BAABHU010000025.1"/>
</dbReference>
<feature type="transmembrane region" description="Helical" evidence="1">
    <location>
        <begin position="79"/>
        <end position="99"/>
    </location>
</feature>
<dbReference type="EMBL" id="BMEC01000025">
    <property type="protein sequence ID" value="GGC55828.1"/>
    <property type="molecule type" value="Genomic_DNA"/>
</dbReference>
<proteinExistence type="predicted"/>
<keyword evidence="3" id="KW-1185">Reference proteome</keyword>
<keyword evidence="1" id="KW-1133">Transmembrane helix</keyword>
<feature type="transmembrane region" description="Helical" evidence="1">
    <location>
        <begin position="211"/>
        <end position="229"/>
    </location>
</feature>
<evidence type="ECO:0000256" key="1">
    <source>
        <dbReference type="SAM" id="Phobius"/>
    </source>
</evidence>
<gene>
    <name evidence="2" type="ORF">GCM10011506_46880</name>
</gene>
<dbReference type="Proteomes" id="UP000636010">
    <property type="component" value="Unassembled WGS sequence"/>
</dbReference>
<evidence type="ECO:0000313" key="2">
    <source>
        <dbReference type="EMBL" id="GGC55828.1"/>
    </source>
</evidence>
<evidence type="ECO:0000313" key="3">
    <source>
        <dbReference type="Proteomes" id="UP000636010"/>
    </source>
</evidence>
<reference evidence="3" key="1">
    <citation type="journal article" date="2019" name="Int. J. Syst. Evol. Microbiol.">
        <title>The Global Catalogue of Microorganisms (GCM) 10K type strain sequencing project: providing services to taxonomists for standard genome sequencing and annotation.</title>
        <authorList>
            <consortium name="The Broad Institute Genomics Platform"/>
            <consortium name="The Broad Institute Genome Sequencing Center for Infectious Disease"/>
            <person name="Wu L."/>
            <person name="Ma J."/>
        </authorList>
    </citation>
    <scope>NUCLEOTIDE SEQUENCE [LARGE SCALE GENOMIC DNA]</scope>
    <source>
        <strain evidence="3">CGMCC 1.10832</strain>
    </source>
</reference>
<comment type="caution">
    <text evidence="2">The sequence shown here is derived from an EMBL/GenBank/DDBJ whole genome shotgun (WGS) entry which is preliminary data.</text>
</comment>
<name>A0ABQ1N7A9_9BACT</name>
<keyword evidence="1" id="KW-0472">Membrane</keyword>
<feature type="transmembrane region" description="Helical" evidence="1">
    <location>
        <begin position="177"/>
        <end position="199"/>
    </location>
</feature>